<feature type="compositionally biased region" description="Basic and acidic residues" evidence="1">
    <location>
        <begin position="106"/>
        <end position="122"/>
    </location>
</feature>
<protein>
    <submittedName>
        <fullName evidence="2">Uncharacterized protein</fullName>
    </submittedName>
</protein>
<name>A0ABU6R8G6_9FABA</name>
<accession>A0ABU6R8G6</accession>
<comment type="caution">
    <text evidence="2">The sequence shown here is derived from an EMBL/GenBank/DDBJ whole genome shotgun (WGS) entry which is preliminary data.</text>
</comment>
<sequence length="187" mass="21064">MEVGGTAIEVPYVTEDNVEEDEQPEPLVVIMPINPKDQSKMATQGHSEHTEPKPEPINVQVPLEHEDQHNIATEGPDEQTEVDPRPLNMEMPLDHEDQSNVETDGPGEHTEPEKQTGEHTEVNPKPLNMEVPFEPELTLKPWLQSEAEVIAPNDTPLSVDEIVTNVLLSMNKWEQEHDSKQNPQPQD</sequence>
<reference evidence="2 3" key="1">
    <citation type="journal article" date="2023" name="Plants (Basel)">
        <title>Bridging the Gap: Combining Genomics and Transcriptomics Approaches to Understand Stylosanthes scabra, an Orphan Legume from the Brazilian Caatinga.</title>
        <authorList>
            <person name="Ferreira-Neto J.R.C."/>
            <person name="da Silva M.D."/>
            <person name="Binneck E."/>
            <person name="de Melo N.F."/>
            <person name="da Silva R.H."/>
            <person name="de Melo A.L.T.M."/>
            <person name="Pandolfi V."/>
            <person name="Bustamante F.O."/>
            <person name="Brasileiro-Vidal A.C."/>
            <person name="Benko-Iseppon A.M."/>
        </authorList>
    </citation>
    <scope>NUCLEOTIDE SEQUENCE [LARGE SCALE GENOMIC DNA]</scope>
    <source>
        <tissue evidence="2">Leaves</tissue>
    </source>
</reference>
<gene>
    <name evidence="2" type="ORF">PIB30_019235</name>
</gene>
<evidence type="ECO:0000313" key="3">
    <source>
        <dbReference type="Proteomes" id="UP001341840"/>
    </source>
</evidence>
<organism evidence="2 3">
    <name type="scientific">Stylosanthes scabra</name>
    <dbReference type="NCBI Taxonomy" id="79078"/>
    <lineage>
        <taxon>Eukaryota</taxon>
        <taxon>Viridiplantae</taxon>
        <taxon>Streptophyta</taxon>
        <taxon>Embryophyta</taxon>
        <taxon>Tracheophyta</taxon>
        <taxon>Spermatophyta</taxon>
        <taxon>Magnoliopsida</taxon>
        <taxon>eudicotyledons</taxon>
        <taxon>Gunneridae</taxon>
        <taxon>Pentapetalae</taxon>
        <taxon>rosids</taxon>
        <taxon>fabids</taxon>
        <taxon>Fabales</taxon>
        <taxon>Fabaceae</taxon>
        <taxon>Papilionoideae</taxon>
        <taxon>50 kb inversion clade</taxon>
        <taxon>dalbergioids sensu lato</taxon>
        <taxon>Dalbergieae</taxon>
        <taxon>Pterocarpus clade</taxon>
        <taxon>Stylosanthes</taxon>
    </lineage>
</organism>
<proteinExistence type="predicted"/>
<keyword evidence="3" id="KW-1185">Reference proteome</keyword>
<dbReference type="Proteomes" id="UP001341840">
    <property type="component" value="Unassembled WGS sequence"/>
</dbReference>
<feature type="region of interest" description="Disordered" evidence="1">
    <location>
        <begin position="1"/>
        <end position="128"/>
    </location>
</feature>
<evidence type="ECO:0000256" key="1">
    <source>
        <dbReference type="SAM" id="MobiDB-lite"/>
    </source>
</evidence>
<dbReference type="EMBL" id="JASCZI010030267">
    <property type="protein sequence ID" value="MED6120252.1"/>
    <property type="molecule type" value="Genomic_DNA"/>
</dbReference>
<evidence type="ECO:0000313" key="2">
    <source>
        <dbReference type="EMBL" id="MED6120252.1"/>
    </source>
</evidence>